<evidence type="ECO:0000313" key="4">
    <source>
        <dbReference type="Proteomes" id="UP001392437"/>
    </source>
</evidence>
<comment type="caution">
    <text evidence="3">The sequence shown here is derived from an EMBL/GenBank/DDBJ whole genome shotgun (WGS) entry which is preliminary data.</text>
</comment>
<dbReference type="Gene3D" id="2.60.120.650">
    <property type="entry name" value="Cupin"/>
    <property type="match status" value="1"/>
</dbReference>
<evidence type="ECO:0000256" key="1">
    <source>
        <dbReference type="SAM" id="MobiDB-lite"/>
    </source>
</evidence>
<organism evidence="3 4">
    <name type="scientific">Apiospora kogelbergensis</name>
    <dbReference type="NCBI Taxonomy" id="1337665"/>
    <lineage>
        <taxon>Eukaryota</taxon>
        <taxon>Fungi</taxon>
        <taxon>Dikarya</taxon>
        <taxon>Ascomycota</taxon>
        <taxon>Pezizomycotina</taxon>
        <taxon>Sordariomycetes</taxon>
        <taxon>Xylariomycetidae</taxon>
        <taxon>Amphisphaeriales</taxon>
        <taxon>Apiosporaceae</taxon>
        <taxon>Apiospora</taxon>
    </lineage>
</organism>
<feature type="domain" description="Cupin-like" evidence="2">
    <location>
        <begin position="86"/>
        <end position="217"/>
    </location>
</feature>
<dbReference type="EMBL" id="JAQQWP010000001">
    <property type="protein sequence ID" value="KAK8132112.1"/>
    <property type="molecule type" value="Genomic_DNA"/>
</dbReference>
<dbReference type="SUPFAM" id="SSF51197">
    <property type="entry name" value="Clavaminate synthase-like"/>
    <property type="match status" value="1"/>
</dbReference>
<keyword evidence="4" id="KW-1185">Reference proteome</keyword>
<dbReference type="Pfam" id="PF13621">
    <property type="entry name" value="Cupin_8"/>
    <property type="match status" value="1"/>
</dbReference>
<evidence type="ECO:0000259" key="2">
    <source>
        <dbReference type="Pfam" id="PF13621"/>
    </source>
</evidence>
<feature type="compositionally biased region" description="Basic and acidic residues" evidence="1">
    <location>
        <begin position="227"/>
        <end position="237"/>
    </location>
</feature>
<dbReference type="Proteomes" id="UP001392437">
    <property type="component" value="Unassembled WGS sequence"/>
</dbReference>
<feature type="region of interest" description="Disordered" evidence="1">
    <location>
        <begin position="223"/>
        <end position="250"/>
    </location>
</feature>
<reference evidence="3 4" key="1">
    <citation type="submission" date="2023-01" db="EMBL/GenBank/DDBJ databases">
        <title>Analysis of 21 Apiospora genomes using comparative genomics revels a genus with tremendous synthesis potential of carbohydrate active enzymes and secondary metabolites.</title>
        <authorList>
            <person name="Sorensen T."/>
        </authorList>
    </citation>
    <scope>NUCLEOTIDE SEQUENCE [LARGE SCALE GENOMIC DNA]</scope>
    <source>
        <strain evidence="3 4">CBS 117206</strain>
    </source>
</reference>
<dbReference type="AlphaFoldDB" id="A0AAW0RBB9"/>
<feature type="compositionally biased region" description="Acidic residues" evidence="1">
    <location>
        <begin position="238"/>
        <end position="247"/>
    </location>
</feature>
<name>A0AAW0RBB9_9PEZI</name>
<sequence length="264" mass="29564">MNSGRSNRHNLDRTVDRLLKLAKDESDPWLSFEAPIAFIREVIQYNKELGPDNAIRGLAGLIELEDRLTEDFPYPPIVREIGGLTYNANSCSIRLGIEPRRSDLKRSTATTVIGQLAGYGRALLIPPRLASLGDQDLLFHPQVSSLRAKTGSIVSTDSRYTKNIMKATWVLGFEQTIPERINAELKPGDALLVPPGWWYGIRNTNWHNQLNATVGWYLNTDESPYNQDRDRDAKAEDAAEIGDDDFTSEFGRVPLTGMSVHSKP</sequence>
<accession>A0AAW0RBB9</accession>
<protein>
    <recommendedName>
        <fullName evidence="2">Cupin-like domain-containing protein</fullName>
    </recommendedName>
</protein>
<gene>
    <name evidence="3" type="ORF">PG999_000285</name>
</gene>
<proteinExistence type="predicted"/>
<evidence type="ECO:0000313" key="3">
    <source>
        <dbReference type="EMBL" id="KAK8132112.1"/>
    </source>
</evidence>
<dbReference type="InterPro" id="IPR041667">
    <property type="entry name" value="Cupin_8"/>
</dbReference>